<dbReference type="PANTHER" id="PTHR43475:SF3">
    <property type="entry name" value="TRANSLATION INITIATION FACTOR EIF-2B SUBUNIT FAMILY PROTEIN (AFU_ORTHOLOGUE AFUA_2G14290)"/>
    <property type="match status" value="1"/>
</dbReference>
<accession>A0A443HWW1</accession>
<comment type="caution">
    <text evidence="4">The sequence shown here is derived from an EMBL/GenBank/DDBJ whole genome shotgun (WGS) entry which is preliminary data.</text>
</comment>
<evidence type="ECO:0000256" key="2">
    <source>
        <dbReference type="RuleBase" id="RU003814"/>
    </source>
</evidence>
<reference evidence="4 5" key="1">
    <citation type="journal article" date="2018" name="Front. Microbiol.">
        <title>Genomic and genetic insights into a cosmopolitan fungus, Paecilomyces variotii (Eurotiales).</title>
        <authorList>
            <person name="Urquhart A.S."/>
            <person name="Mondo S.J."/>
            <person name="Makela M.R."/>
            <person name="Hane J.K."/>
            <person name="Wiebenga A."/>
            <person name="He G."/>
            <person name="Mihaltcheva S."/>
            <person name="Pangilinan J."/>
            <person name="Lipzen A."/>
            <person name="Barry K."/>
            <person name="de Vries R.P."/>
            <person name="Grigoriev I.V."/>
            <person name="Idnurm A."/>
        </authorList>
    </citation>
    <scope>NUCLEOTIDE SEQUENCE [LARGE SCALE GENOMIC DNA]</scope>
    <source>
        <strain evidence="4 5">CBS 101075</strain>
    </source>
</reference>
<gene>
    <name evidence="4" type="ORF">C8Q69DRAFT_401416</name>
</gene>
<dbReference type="GO" id="GO:0019509">
    <property type="term" value="P:L-methionine salvage from methylthioadenosine"/>
    <property type="evidence" value="ECO:0007669"/>
    <property type="project" value="TreeGrafter"/>
</dbReference>
<dbReference type="InterPro" id="IPR000649">
    <property type="entry name" value="IF-2B-related"/>
</dbReference>
<dbReference type="RefSeq" id="XP_028485895.1">
    <property type="nucleotide sequence ID" value="XM_028627927.1"/>
</dbReference>
<dbReference type="SUPFAM" id="SSF100950">
    <property type="entry name" value="NagB/RpiA/CoA transferase-like"/>
    <property type="match status" value="1"/>
</dbReference>
<evidence type="ECO:0000313" key="4">
    <source>
        <dbReference type="EMBL" id="RWQ96250.1"/>
    </source>
</evidence>
<dbReference type="Pfam" id="PF01008">
    <property type="entry name" value="IF-2B"/>
    <property type="match status" value="1"/>
</dbReference>
<dbReference type="InterPro" id="IPR000086">
    <property type="entry name" value="NUDIX_hydrolase_dom"/>
</dbReference>
<proteinExistence type="inferred from homology"/>
<evidence type="ECO:0000313" key="5">
    <source>
        <dbReference type="Proteomes" id="UP000283841"/>
    </source>
</evidence>
<dbReference type="SUPFAM" id="SSF55811">
    <property type="entry name" value="Nudix"/>
    <property type="match status" value="1"/>
</dbReference>
<dbReference type="CDD" id="cd18872">
    <property type="entry name" value="NUDIX_eIF-2B"/>
    <property type="match status" value="1"/>
</dbReference>
<evidence type="ECO:0000259" key="3">
    <source>
        <dbReference type="PROSITE" id="PS51462"/>
    </source>
</evidence>
<dbReference type="InterPro" id="IPR042529">
    <property type="entry name" value="IF_2B-like_C"/>
</dbReference>
<dbReference type="Proteomes" id="UP000283841">
    <property type="component" value="Unassembled WGS sequence"/>
</dbReference>
<dbReference type="PANTHER" id="PTHR43475">
    <property type="entry name" value="METHYLTHIORIBOSE-1-PHOSPHATE ISOMERASE"/>
    <property type="match status" value="1"/>
</dbReference>
<keyword evidence="5" id="KW-1185">Reference proteome</keyword>
<protein>
    <recommendedName>
        <fullName evidence="3">Nudix hydrolase domain-containing protein</fullName>
    </recommendedName>
</protein>
<sequence length="523" mass="57758">MSAQDKPLTKRSVVSSLIFKFPESGNGTPVVALFRRSDKVNTYRHHLAPISGSIDKTDPNPLSAAWREIKEETTLTPESLALFRQGKPFTFSDPSIGREWTIHPFGFRLKTKDEGGKGEEGIQTDWEHEGWEWHDPSTVIDSQEFGGVPRLKETLSRVWFETDMGKEAGNILADGLDTLKNDHESGARELAAIALSIFRKVIVGMRDDIGRERWWELVRIAGWHLWKNGRESMGAAIVNVIVSALTSIERIISDTSAHPATKKDEILAVIDEIAEKRQSTGACVSSNFISYLRTNVIGGRNASPVKILTLSSSSTIRSALLHIAFIPDIEKLELHVLESRPLYEGVSIASAVQPEFQSRSVQLKTTIYTDASAALAAKDVDILLLGADRIASSGDVSNKTGSLPAVLSAKNVNPAARVVVLTELEKVAEPGSVTQHVTEENDPDEVIRGWKSSGVKGFDVVERELKRGDGQNTALSVKNIYFEWVPADFIDAYICEEGSWDTSRIKDRSKWVGERIDRLFGAL</sequence>
<dbReference type="InterPro" id="IPR037171">
    <property type="entry name" value="NagB/RpiA_transferase-like"/>
</dbReference>
<dbReference type="Gene3D" id="3.40.50.10470">
    <property type="entry name" value="Translation initiation factor eif-2b, domain 2"/>
    <property type="match status" value="1"/>
</dbReference>
<feature type="domain" description="Nudix hydrolase" evidence="3">
    <location>
        <begin position="9"/>
        <end position="161"/>
    </location>
</feature>
<dbReference type="VEuPathDB" id="FungiDB:C8Q69DRAFT_401416"/>
<dbReference type="GeneID" id="39597204"/>
<dbReference type="STRING" id="264951.A0A443HWW1"/>
<name>A0A443HWW1_BYSSP</name>
<dbReference type="Gene3D" id="3.90.79.10">
    <property type="entry name" value="Nucleoside Triphosphate Pyrophosphohydrolase"/>
    <property type="match status" value="1"/>
</dbReference>
<dbReference type="PROSITE" id="PS51462">
    <property type="entry name" value="NUDIX"/>
    <property type="match status" value="1"/>
</dbReference>
<dbReference type="AlphaFoldDB" id="A0A443HWW1"/>
<dbReference type="OrthoDB" id="206213at2759"/>
<organism evidence="4 5">
    <name type="scientific">Byssochlamys spectabilis</name>
    <name type="common">Paecilomyces variotii</name>
    <dbReference type="NCBI Taxonomy" id="264951"/>
    <lineage>
        <taxon>Eukaryota</taxon>
        <taxon>Fungi</taxon>
        <taxon>Dikarya</taxon>
        <taxon>Ascomycota</taxon>
        <taxon>Pezizomycotina</taxon>
        <taxon>Eurotiomycetes</taxon>
        <taxon>Eurotiomycetidae</taxon>
        <taxon>Eurotiales</taxon>
        <taxon>Thermoascaceae</taxon>
        <taxon>Paecilomyces</taxon>
    </lineage>
</organism>
<comment type="similarity">
    <text evidence="1 2">Belongs to the eIF-2B alpha/beta/delta subunits family.</text>
</comment>
<dbReference type="EMBL" id="RCNU01000004">
    <property type="protein sequence ID" value="RWQ96250.1"/>
    <property type="molecule type" value="Genomic_DNA"/>
</dbReference>
<dbReference type="GO" id="GO:0046523">
    <property type="term" value="F:S-methyl-5-thioribose-1-phosphate isomerase activity"/>
    <property type="evidence" value="ECO:0007669"/>
    <property type="project" value="TreeGrafter"/>
</dbReference>
<evidence type="ECO:0000256" key="1">
    <source>
        <dbReference type="ARBA" id="ARBA00007251"/>
    </source>
</evidence>
<dbReference type="Pfam" id="PF00293">
    <property type="entry name" value="NUDIX"/>
    <property type="match status" value="1"/>
</dbReference>
<dbReference type="InterPro" id="IPR015797">
    <property type="entry name" value="NUDIX_hydrolase-like_dom_sf"/>
</dbReference>